<protein>
    <submittedName>
        <fullName evidence="2">Uncharacterized protein</fullName>
    </submittedName>
</protein>
<reference evidence="2" key="1">
    <citation type="submission" date="2023-07" db="EMBL/GenBank/DDBJ databases">
        <title>Sequencing the genomes of 1000 actinobacteria strains.</title>
        <authorList>
            <person name="Klenk H.-P."/>
        </authorList>
    </citation>
    <scope>NUCLEOTIDE SEQUENCE</scope>
    <source>
        <strain evidence="2">DSM 107476</strain>
    </source>
</reference>
<proteinExistence type="predicted"/>
<dbReference type="EMBL" id="JAVDXZ010000001">
    <property type="protein sequence ID" value="MDR7329984.1"/>
    <property type="molecule type" value="Genomic_DNA"/>
</dbReference>
<evidence type="ECO:0000313" key="2">
    <source>
        <dbReference type="EMBL" id="MDR7329984.1"/>
    </source>
</evidence>
<sequence>MSWVTAIGDWIAQHLTAAPLWVQVPLVLVVLVGMAAVIAWVLLWLLDEGWAWLRRQFSDQG</sequence>
<comment type="caution">
    <text evidence="2">The sequence shown here is derived from an EMBL/GenBank/DDBJ whole genome shotgun (WGS) entry which is preliminary data.</text>
</comment>
<evidence type="ECO:0000256" key="1">
    <source>
        <dbReference type="SAM" id="Phobius"/>
    </source>
</evidence>
<gene>
    <name evidence="2" type="ORF">J2S39_001660</name>
</gene>
<name>A0ABU1ZYH3_9CORY</name>
<feature type="transmembrane region" description="Helical" evidence="1">
    <location>
        <begin position="20"/>
        <end position="46"/>
    </location>
</feature>
<evidence type="ECO:0000313" key="3">
    <source>
        <dbReference type="Proteomes" id="UP001180840"/>
    </source>
</evidence>
<accession>A0ABU1ZYH3</accession>
<keyword evidence="1" id="KW-0472">Membrane</keyword>
<dbReference type="RefSeq" id="WP_290195263.1">
    <property type="nucleotide sequence ID" value="NZ_CP047654.1"/>
</dbReference>
<organism evidence="2 3">
    <name type="scientific">Corynebacterium guangdongense</name>
    <dbReference type="NCBI Taxonomy" id="1783348"/>
    <lineage>
        <taxon>Bacteria</taxon>
        <taxon>Bacillati</taxon>
        <taxon>Actinomycetota</taxon>
        <taxon>Actinomycetes</taxon>
        <taxon>Mycobacteriales</taxon>
        <taxon>Corynebacteriaceae</taxon>
        <taxon>Corynebacterium</taxon>
    </lineage>
</organism>
<dbReference type="Proteomes" id="UP001180840">
    <property type="component" value="Unassembled WGS sequence"/>
</dbReference>
<keyword evidence="1" id="KW-1133">Transmembrane helix</keyword>
<keyword evidence="3" id="KW-1185">Reference proteome</keyword>
<keyword evidence="1" id="KW-0812">Transmembrane</keyword>